<dbReference type="RefSeq" id="WP_132210330.1">
    <property type="nucleotide sequence ID" value="NZ_SLWN01000006.1"/>
</dbReference>
<accession>A0A4R2HFW8</accession>
<dbReference type="Pfam" id="PF00561">
    <property type="entry name" value="Abhydrolase_1"/>
    <property type="match status" value="1"/>
</dbReference>
<evidence type="ECO:0000259" key="3">
    <source>
        <dbReference type="Pfam" id="PF00561"/>
    </source>
</evidence>
<dbReference type="Gene3D" id="3.40.50.1820">
    <property type="entry name" value="alpha/beta hydrolase"/>
    <property type="match status" value="1"/>
</dbReference>
<reference evidence="4 5" key="1">
    <citation type="journal article" date="2015" name="Stand. Genomic Sci.">
        <title>Genomic Encyclopedia of Bacterial and Archaeal Type Strains, Phase III: the genomes of soil and plant-associated and newly described type strains.</title>
        <authorList>
            <person name="Whitman W.B."/>
            <person name="Woyke T."/>
            <person name="Klenk H.P."/>
            <person name="Zhou Y."/>
            <person name="Lilburn T.G."/>
            <person name="Beck B.J."/>
            <person name="De Vos P."/>
            <person name="Vandamme P."/>
            <person name="Eisen J.A."/>
            <person name="Garrity G."/>
            <person name="Hugenholtz P."/>
            <person name="Kyrpides N.C."/>
        </authorList>
    </citation>
    <scope>NUCLEOTIDE SEQUENCE [LARGE SCALE GENOMIC DNA]</scope>
    <source>
        <strain evidence="4 5">VKM Ac-2572</strain>
    </source>
</reference>
<dbReference type="OrthoDB" id="9810066at2"/>
<comment type="similarity">
    <text evidence="2">Belongs to the AB hydrolase superfamily. FUS2 hydrolase family.</text>
</comment>
<name>A0A4R2HFW8_9ACTN</name>
<dbReference type="InterPro" id="IPR000073">
    <property type="entry name" value="AB_hydrolase_1"/>
</dbReference>
<evidence type="ECO:0000256" key="2">
    <source>
        <dbReference type="ARBA" id="ARBA00038115"/>
    </source>
</evidence>
<dbReference type="EMBL" id="SLWN01000006">
    <property type="protein sequence ID" value="TCO28114.1"/>
    <property type="molecule type" value="Genomic_DNA"/>
</dbReference>
<evidence type="ECO:0000313" key="5">
    <source>
        <dbReference type="Proteomes" id="UP000294508"/>
    </source>
</evidence>
<evidence type="ECO:0000256" key="1">
    <source>
        <dbReference type="ARBA" id="ARBA00022801"/>
    </source>
</evidence>
<feature type="domain" description="AB hydrolase-1" evidence="3">
    <location>
        <begin position="27"/>
        <end position="187"/>
    </location>
</feature>
<dbReference type="GO" id="GO:0052689">
    <property type="term" value="F:carboxylic ester hydrolase activity"/>
    <property type="evidence" value="ECO:0007669"/>
    <property type="project" value="UniProtKB-ARBA"/>
</dbReference>
<dbReference type="PANTHER" id="PTHR22946:SF9">
    <property type="entry name" value="POLYKETIDE TRANSFERASE AF380"/>
    <property type="match status" value="1"/>
</dbReference>
<proteinExistence type="inferred from homology"/>
<sequence length="211" mass="22504">MPEHVTIESGGVTLPGDLTVPAPANGLVIFAHGSDSSRHSPRNQYVAHVLNDAGLATLLFDLLSPEEAADRRNVFDIPLLADRLAAAHRWMADRHGDLPIGYFGASTGGAAALWTAGSGTDEVRAVVSRGGRVDLAGERLPHVTAPTLLIVGELDADVLEFNRQARRRMQCATDLQVVAGATHLFSEPGTLEQVAVLARDWFTARLASEDL</sequence>
<dbReference type="PANTHER" id="PTHR22946">
    <property type="entry name" value="DIENELACTONE HYDROLASE DOMAIN-CONTAINING PROTEIN-RELATED"/>
    <property type="match status" value="1"/>
</dbReference>
<gene>
    <name evidence="4" type="ORF">EV652_10697</name>
</gene>
<dbReference type="AlphaFoldDB" id="A0A4R2HFW8"/>
<comment type="caution">
    <text evidence="4">The sequence shown here is derived from an EMBL/GenBank/DDBJ whole genome shotgun (WGS) entry which is preliminary data.</text>
</comment>
<dbReference type="InterPro" id="IPR029058">
    <property type="entry name" value="AB_hydrolase_fold"/>
</dbReference>
<keyword evidence="5" id="KW-1185">Reference proteome</keyword>
<protein>
    <recommendedName>
        <fullName evidence="3">AB hydrolase-1 domain-containing protein</fullName>
    </recommendedName>
</protein>
<dbReference type="Proteomes" id="UP000294508">
    <property type="component" value="Unassembled WGS sequence"/>
</dbReference>
<dbReference type="SUPFAM" id="SSF53474">
    <property type="entry name" value="alpha/beta-Hydrolases"/>
    <property type="match status" value="1"/>
</dbReference>
<evidence type="ECO:0000313" key="4">
    <source>
        <dbReference type="EMBL" id="TCO28114.1"/>
    </source>
</evidence>
<organism evidence="4 5">
    <name type="scientific">Kribbella steppae</name>
    <dbReference type="NCBI Taxonomy" id="2512223"/>
    <lineage>
        <taxon>Bacteria</taxon>
        <taxon>Bacillati</taxon>
        <taxon>Actinomycetota</taxon>
        <taxon>Actinomycetes</taxon>
        <taxon>Propionibacteriales</taxon>
        <taxon>Kribbellaceae</taxon>
        <taxon>Kribbella</taxon>
    </lineage>
</organism>
<dbReference type="InterPro" id="IPR050261">
    <property type="entry name" value="FrsA_esterase"/>
</dbReference>
<keyword evidence="1" id="KW-0378">Hydrolase</keyword>